<name>A0ABN1VLY3_9ACTN</name>
<dbReference type="CDD" id="cd00200">
    <property type="entry name" value="WD40"/>
    <property type="match status" value="3"/>
</dbReference>
<dbReference type="SUPFAM" id="SSF50978">
    <property type="entry name" value="WD40 repeat-like"/>
    <property type="match status" value="3"/>
</dbReference>
<evidence type="ECO:0000256" key="3">
    <source>
        <dbReference type="PROSITE-ProRule" id="PRU00221"/>
    </source>
</evidence>
<evidence type="ECO:0000259" key="4">
    <source>
        <dbReference type="Pfam" id="PF20703"/>
    </source>
</evidence>
<feature type="repeat" description="WD" evidence="3">
    <location>
        <begin position="861"/>
        <end position="892"/>
    </location>
</feature>
<protein>
    <recommendedName>
        <fullName evidence="4">Novel STAND NTPase 1 domain-containing protein</fullName>
    </recommendedName>
</protein>
<dbReference type="Gene3D" id="2.40.10.120">
    <property type="match status" value="1"/>
</dbReference>
<feature type="repeat" description="WD" evidence="3">
    <location>
        <begin position="1105"/>
        <end position="1146"/>
    </location>
</feature>
<sequence length="1430" mass="153359">MESRGGRRVTPPGGPGALAWERGTARVLHDGEPVGVAFLIPGRLLLTCAHVVSAIAGLPDQQPLPERFPVTVDFPLLPGRPRAAATVHFSVPVAADNSGDVAVLQLADEPPPDAVALRILESDDLAGHRWRAFGFPRYPGPGGSKNAGIWTRGTIEGREGTGWWQLTCDEQAGFPLAGGFSGAPVWDEEYQGVIGVVVAVEGDQRRRTGYALTVESLAREWPQLRARLLADSPFRELLPFTEQDSAVFHGRDHETRQLLELLVEQQVPVLPVLGASGVGKSSLTGAGLLAHLDDATYLTARLPHGLRLTAEELLAWALASAGDADTGTADWHERWTTLSRQLGDEHGLRTALEQTLARRHGRSRLLLVVDQFETLLADAPDTAAKLDTMLGVLTARRTDGSRPAQAVVVARIDYLPQIERLPHLRAAWTGTHFVVPPMTRDQLRMAITRPLDGHAGTRFADGLVERLLNDTPRGAAALPMLEYTLSQLWARQERGFLTSTAYQELGGVEGALVGTAERTLWEWADDSEHPALERIFIQLVRPAEQLDAGDRGPDTRRVADRTQFSEQDWSLIHRLASTRLVVVTSRPSGLDTAELAHQALVESWPRLRDWVEDNRDFRGWQEGLRRTLRAWREQGRPPELTLDRRRVEEAQHWIDARAAEVAAEEAAFVEASRQVQLRRRRRRRLVRTGFALLTVLVLVVSGLAFVNARTGEAQRDLAASQRLVTQSQLQAAADPALAARLALAAQSVHPTADTRSRLLTALTSPLRATLTGPTRPVRAVAFSPDGNTVAAGGDDSTTRLWDLRTRSQTAALPGAPDAVWSTAFSPDGRTLATGGDDWTVRLWDAPTHRLLTTLTDTGGPVAFSPDGSTLATGGGMGAVRLWDLRTQAPPATLAVTGDHTTVSVAFSPDGKTLATGGSTDGTVQLWDVSTRRQSATLTGQGSNVDSVAFSPDGKTLATGDRVGTTRFWDVAAHSLLAALGGHTGNVWAVAFSPDGRTLATGSADRTVRLWDVATHSALLVLSGHTGEVNSVAFSPDGSTLATGSEDATVRLWDMRVVHPLATLTAEGGSMPSAAFSPDGRTLANGLDDGTVRLWDVRAGRPVATLAGQDGSALSLAFGPDGQTLATGGDDGTVRLWDVRAGRLLATLTGHTGLVGSIAFSPDGQTLATGSYVDRTVRLWDVRTHEAVATISSWMGTVVFSPDGNTLATGGSTNLTVQLWDARTRSALATLTGHTNMVGAIAFSPDGRTLATGSWDATVRLWDVRTHSPLATLTGHSDSVQSVAFSPDGRTLASSGRDATVRLWDVRTHTSVATLTGHTKTVWSVAFSPDGQTLATSSDDRTVRLWDVATHRPLAILTGHTGTVRSAVFSPGGGALATRADDDTVRLWDTGVFDDLSALIDRVCAIAGRSMSQDEWHQYVPAAVAYRRTCP</sequence>
<keyword evidence="6" id="KW-1185">Reference proteome</keyword>
<dbReference type="EMBL" id="BAAALF010000001">
    <property type="protein sequence ID" value="GAA1214361.1"/>
    <property type="molecule type" value="Genomic_DNA"/>
</dbReference>
<gene>
    <name evidence="5" type="ORF">GCM10009665_00130</name>
</gene>
<feature type="repeat" description="WD" evidence="3">
    <location>
        <begin position="1314"/>
        <end position="1355"/>
    </location>
</feature>
<dbReference type="InterPro" id="IPR020472">
    <property type="entry name" value="WD40_PAC1"/>
</dbReference>
<dbReference type="SMART" id="SM00320">
    <property type="entry name" value="WD40"/>
    <property type="match status" value="15"/>
</dbReference>
<dbReference type="SUPFAM" id="SSF52540">
    <property type="entry name" value="P-loop containing nucleoside triphosphate hydrolases"/>
    <property type="match status" value="1"/>
</dbReference>
<feature type="repeat" description="WD" evidence="3">
    <location>
        <begin position="903"/>
        <end position="936"/>
    </location>
</feature>
<dbReference type="InterPro" id="IPR036322">
    <property type="entry name" value="WD40_repeat_dom_sf"/>
</dbReference>
<feature type="repeat" description="WD" evidence="3">
    <location>
        <begin position="770"/>
        <end position="811"/>
    </location>
</feature>
<dbReference type="Pfam" id="PF00400">
    <property type="entry name" value="WD40"/>
    <property type="match status" value="15"/>
</dbReference>
<dbReference type="InterPro" id="IPR001680">
    <property type="entry name" value="WD40_rpt"/>
</dbReference>
<dbReference type="Proteomes" id="UP001500037">
    <property type="component" value="Unassembled WGS sequence"/>
</dbReference>
<feature type="repeat" description="WD" evidence="3">
    <location>
        <begin position="812"/>
        <end position="853"/>
    </location>
</feature>
<accession>A0ABN1VLY3</accession>
<keyword evidence="2" id="KW-0677">Repeat</keyword>
<dbReference type="PROSITE" id="PS50294">
    <property type="entry name" value="WD_REPEATS_REGION"/>
    <property type="match status" value="12"/>
</dbReference>
<dbReference type="InterPro" id="IPR049052">
    <property type="entry name" value="nSTAND1"/>
</dbReference>
<evidence type="ECO:0000313" key="5">
    <source>
        <dbReference type="EMBL" id="GAA1214361.1"/>
    </source>
</evidence>
<dbReference type="PROSITE" id="PS50082">
    <property type="entry name" value="WD_REPEATS_2"/>
    <property type="match status" value="14"/>
</dbReference>
<dbReference type="InterPro" id="IPR019775">
    <property type="entry name" value="WD40_repeat_CS"/>
</dbReference>
<evidence type="ECO:0000313" key="6">
    <source>
        <dbReference type="Proteomes" id="UP001500037"/>
    </source>
</evidence>
<feature type="repeat" description="WD" evidence="3">
    <location>
        <begin position="937"/>
        <end position="978"/>
    </location>
</feature>
<evidence type="ECO:0000256" key="2">
    <source>
        <dbReference type="ARBA" id="ARBA00022737"/>
    </source>
</evidence>
<dbReference type="PANTHER" id="PTHR22847">
    <property type="entry name" value="WD40 REPEAT PROTEIN"/>
    <property type="match status" value="1"/>
</dbReference>
<feature type="repeat" description="WD" evidence="3">
    <location>
        <begin position="1230"/>
        <end position="1271"/>
    </location>
</feature>
<proteinExistence type="predicted"/>
<dbReference type="RefSeq" id="WP_344437443.1">
    <property type="nucleotide sequence ID" value="NZ_BAAALF010000001.1"/>
</dbReference>
<dbReference type="Pfam" id="PF20703">
    <property type="entry name" value="nSTAND1"/>
    <property type="match status" value="1"/>
</dbReference>
<dbReference type="PRINTS" id="PR00320">
    <property type="entry name" value="GPROTEINBRPT"/>
</dbReference>
<keyword evidence="1 3" id="KW-0853">WD repeat</keyword>
<dbReference type="SUPFAM" id="SSF50494">
    <property type="entry name" value="Trypsin-like serine proteases"/>
    <property type="match status" value="1"/>
</dbReference>
<dbReference type="PANTHER" id="PTHR22847:SF637">
    <property type="entry name" value="WD REPEAT DOMAIN 5B"/>
    <property type="match status" value="1"/>
</dbReference>
<feature type="repeat" description="WD" evidence="3">
    <location>
        <begin position="979"/>
        <end position="1020"/>
    </location>
</feature>
<feature type="repeat" description="WD" evidence="3">
    <location>
        <begin position="1063"/>
        <end position="1104"/>
    </location>
</feature>
<feature type="repeat" description="WD" evidence="3">
    <location>
        <begin position="1356"/>
        <end position="1388"/>
    </location>
</feature>
<feature type="repeat" description="WD" evidence="3">
    <location>
        <begin position="1021"/>
        <end position="1062"/>
    </location>
</feature>
<dbReference type="Gene3D" id="2.130.10.10">
    <property type="entry name" value="YVTN repeat-like/Quinoprotein amine dehydrogenase"/>
    <property type="match status" value="6"/>
</dbReference>
<dbReference type="InterPro" id="IPR027417">
    <property type="entry name" value="P-loop_NTPase"/>
</dbReference>
<dbReference type="InterPro" id="IPR009003">
    <property type="entry name" value="Peptidase_S1_PA"/>
</dbReference>
<reference evidence="5 6" key="1">
    <citation type="journal article" date="2019" name="Int. J. Syst. Evol. Microbiol.">
        <title>The Global Catalogue of Microorganisms (GCM) 10K type strain sequencing project: providing services to taxonomists for standard genome sequencing and annotation.</title>
        <authorList>
            <consortium name="The Broad Institute Genomics Platform"/>
            <consortium name="The Broad Institute Genome Sequencing Center for Infectious Disease"/>
            <person name="Wu L."/>
            <person name="Ma J."/>
        </authorList>
    </citation>
    <scope>NUCLEOTIDE SEQUENCE [LARGE SCALE GENOMIC DNA]</scope>
    <source>
        <strain evidence="5 6">JCM 13004</strain>
    </source>
</reference>
<comment type="caution">
    <text evidence="5">The sequence shown here is derived from an EMBL/GenBank/DDBJ whole genome shotgun (WGS) entry which is preliminary data.</text>
</comment>
<feature type="repeat" description="WD" evidence="3">
    <location>
        <begin position="1147"/>
        <end position="1189"/>
    </location>
</feature>
<evidence type="ECO:0000256" key="1">
    <source>
        <dbReference type="ARBA" id="ARBA00022574"/>
    </source>
</evidence>
<dbReference type="InterPro" id="IPR015943">
    <property type="entry name" value="WD40/YVTN_repeat-like_dom_sf"/>
</dbReference>
<feature type="domain" description="Novel STAND NTPase 1" evidence="4">
    <location>
        <begin position="233"/>
        <end position="638"/>
    </location>
</feature>
<dbReference type="PROSITE" id="PS00678">
    <property type="entry name" value="WD_REPEATS_1"/>
    <property type="match status" value="9"/>
</dbReference>
<feature type="repeat" description="WD" evidence="3">
    <location>
        <begin position="1272"/>
        <end position="1313"/>
    </location>
</feature>
<organism evidence="5 6">
    <name type="scientific">Kitasatospora nipponensis</name>
    <dbReference type="NCBI Taxonomy" id="258049"/>
    <lineage>
        <taxon>Bacteria</taxon>
        <taxon>Bacillati</taxon>
        <taxon>Actinomycetota</taxon>
        <taxon>Actinomycetes</taxon>
        <taxon>Kitasatosporales</taxon>
        <taxon>Streptomycetaceae</taxon>
        <taxon>Kitasatospora</taxon>
    </lineage>
</organism>